<evidence type="ECO:0008006" key="3">
    <source>
        <dbReference type="Google" id="ProtNLM"/>
    </source>
</evidence>
<gene>
    <name evidence="1" type="ORF">ACFO5T_05510</name>
</gene>
<dbReference type="Proteomes" id="UP001595878">
    <property type="component" value="Unassembled WGS sequence"/>
</dbReference>
<comment type="caution">
    <text evidence="1">The sequence shown here is derived from an EMBL/GenBank/DDBJ whole genome shotgun (WGS) entry which is preliminary data.</text>
</comment>
<reference evidence="2" key="1">
    <citation type="journal article" date="2019" name="Int. J. Syst. Evol. Microbiol.">
        <title>The Global Catalogue of Microorganisms (GCM) 10K type strain sequencing project: providing services to taxonomists for standard genome sequencing and annotation.</title>
        <authorList>
            <consortium name="The Broad Institute Genomics Platform"/>
            <consortium name="The Broad Institute Genome Sequencing Center for Infectious Disease"/>
            <person name="Wu L."/>
            <person name="Ma J."/>
        </authorList>
    </citation>
    <scope>NUCLEOTIDE SEQUENCE [LARGE SCALE GENOMIC DNA]</scope>
    <source>
        <strain evidence="2">CGMCC 4.7427</strain>
    </source>
</reference>
<proteinExistence type="predicted"/>
<protein>
    <recommendedName>
        <fullName evidence="3">Cardiolipin synthetase</fullName>
    </recommendedName>
</protein>
<organism evidence="1 2">
    <name type="scientific">Dokdonia genika</name>
    <dbReference type="NCBI Taxonomy" id="308113"/>
    <lineage>
        <taxon>Bacteria</taxon>
        <taxon>Pseudomonadati</taxon>
        <taxon>Bacteroidota</taxon>
        <taxon>Flavobacteriia</taxon>
        <taxon>Flavobacteriales</taxon>
        <taxon>Flavobacteriaceae</taxon>
        <taxon>Dokdonia</taxon>
    </lineage>
</organism>
<name>A0ABV9L9Q7_9FLAO</name>
<keyword evidence="2" id="KW-1185">Reference proteome</keyword>
<dbReference type="PROSITE" id="PS51257">
    <property type="entry name" value="PROKAR_LIPOPROTEIN"/>
    <property type="match status" value="1"/>
</dbReference>
<sequence>MKYFYTLCILATTLLLGSCNSSELIENWKNPDIETFEAQKVLVLAMTSDVKNRELFEKRLVEKLQEKGVNAYNSAAFFNSEFTSRPRTEEELDNLEREMLTEGYDAILVSKVLGAEDKVTLVQSYRNWDKRFNGFEDDYYTSQNIYVEDERVEKFTVYHAESALYCICPTKDREIIWKGSIDVTEPDSDRKAIKDYINLLVWVLEEQDVLVLSQID</sequence>
<evidence type="ECO:0000313" key="2">
    <source>
        <dbReference type="Proteomes" id="UP001595878"/>
    </source>
</evidence>
<evidence type="ECO:0000313" key="1">
    <source>
        <dbReference type="EMBL" id="MFC4689880.1"/>
    </source>
</evidence>
<accession>A0ABV9L9Q7</accession>
<dbReference type="RefSeq" id="WP_380032658.1">
    <property type="nucleotide sequence ID" value="NZ_JBHSHB010000008.1"/>
</dbReference>
<dbReference type="EMBL" id="JBHSHB010000008">
    <property type="protein sequence ID" value="MFC4689880.1"/>
    <property type="molecule type" value="Genomic_DNA"/>
</dbReference>